<keyword evidence="6" id="KW-0630">Potassium</keyword>
<protein>
    <submittedName>
        <fullName evidence="13">Potassium channel protein</fullName>
    </submittedName>
</protein>
<dbReference type="GO" id="GO:0005249">
    <property type="term" value="F:voltage-gated potassium channel activity"/>
    <property type="evidence" value="ECO:0007669"/>
    <property type="project" value="InterPro"/>
</dbReference>
<keyword evidence="3" id="KW-0633">Potassium transport</keyword>
<evidence type="ECO:0000256" key="5">
    <source>
        <dbReference type="ARBA" id="ARBA00022826"/>
    </source>
</evidence>
<keyword evidence="14" id="KW-1185">Reference proteome</keyword>
<dbReference type="InterPro" id="IPR028325">
    <property type="entry name" value="VG_K_chnl"/>
</dbReference>
<proteinExistence type="predicted"/>
<name>A0A2U2CDZ1_9RHOB</name>
<feature type="domain" description="Ion transport" evidence="12">
    <location>
        <begin position="34"/>
        <end position="246"/>
    </location>
</feature>
<evidence type="ECO:0000313" key="13">
    <source>
        <dbReference type="EMBL" id="PWE30115.1"/>
    </source>
</evidence>
<evidence type="ECO:0000256" key="8">
    <source>
        <dbReference type="ARBA" id="ARBA00023065"/>
    </source>
</evidence>
<evidence type="ECO:0000256" key="1">
    <source>
        <dbReference type="ARBA" id="ARBA00004141"/>
    </source>
</evidence>
<keyword evidence="7 11" id="KW-1133">Transmembrane helix</keyword>
<keyword evidence="5" id="KW-0631">Potassium channel</keyword>
<evidence type="ECO:0000256" key="7">
    <source>
        <dbReference type="ARBA" id="ARBA00022989"/>
    </source>
</evidence>
<dbReference type="InterPro" id="IPR005821">
    <property type="entry name" value="Ion_trans_dom"/>
</dbReference>
<comment type="caution">
    <text evidence="13">The sequence shown here is derived from an EMBL/GenBank/DDBJ whole genome shotgun (WGS) entry which is preliminary data.</text>
</comment>
<evidence type="ECO:0000256" key="10">
    <source>
        <dbReference type="ARBA" id="ARBA00023303"/>
    </source>
</evidence>
<evidence type="ECO:0000259" key="12">
    <source>
        <dbReference type="Pfam" id="PF00520"/>
    </source>
</evidence>
<dbReference type="PANTHER" id="PTHR11537:SF254">
    <property type="entry name" value="POTASSIUM VOLTAGE-GATED CHANNEL PROTEIN SHAB"/>
    <property type="match status" value="1"/>
</dbReference>
<evidence type="ECO:0000256" key="2">
    <source>
        <dbReference type="ARBA" id="ARBA00022448"/>
    </source>
</evidence>
<feature type="transmembrane region" description="Helical" evidence="11">
    <location>
        <begin position="26"/>
        <end position="43"/>
    </location>
</feature>
<organism evidence="13 14">
    <name type="scientific">Pararhodobacter marinus</name>
    <dbReference type="NCBI Taxonomy" id="2184063"/>
    <lineage>
        <taxon>Bacteria</taxon>
        <taxon>Pseudomonadati</taxon>
        <taxon>Pseudomonadota</taxon>
        <taxon>Alphaproteobacteria</taxon>
        <taxon>Rhodobacterales</taxon>
        <taxon>Paracoccaceae</taxon>
        <taxon>Pararhodobacter</taxon>
    </lineage>
</organism>
<dbReference type="Pfam" id="PF00520">
    <property type="entry name" value="Ion_trans"/>
    <property type="match status" value="1"/>
</dbReference>
<dbReference type="EMBL" id="QEYD01000003">
    <property type="protein sequence ID" value="PWE30115.1"/>
    <property type="molecule type" value="Genomic_DNA"/>
</dbReference>
<dbReference type="PRINTS" id="PR00169">
    <property type="entry name" value="KCHANNEL"/>
</dbReference>
<dbReference type="RefSeq" id="WP_109532262.1">
    <property type="nucleotide sequence ID" value="NZ_QEYD01000003.1"/>
</dbReference>
<feature type="transmembrane region" description="Helical" evidence="11">
    <location>
        <begin position="98"/>
        <end position="122"/>
    </location>
</feature>
<keyword evidence="4 11" id="KW-0812">Transmembrane</keyword>
<keyword evidence="2" id="KW-0813">Transport</keyword>
<dbReference type="Gene3D" id="1.10.287.70">
    <property type="match status" value="1"/>
</dbReference>
<dbReference type="AlphaFoldDB" id="A0A2U2CDZ1"/>
<comment type="subcellular location">
    <subcellularLocation>
        <location evidence="1">Membrane</location>
        <topology evidence="1">Multi-pass membrane protein</topology>
    </subcellularLocation>
</comment>
<evidence type="ECO:0000313" key="14">
    <source>
        <dbReference type="Proteomes" id="UP000244940"/>
    </source>
</evidence>
<dbReference type="GO" id="GO:0008076">
    <property type="term" value="C:voltage-gated potassium channel complex"/>
    <property type="evidence" value="ECO:0007669"/>
    <property type="project" value="InterPro"/>
</dbReference>
<dbReference type="PANTHER" id="PTHR11537">
    <property type="entry name" value="VOLTAGE-GATED POTASSIUM CHANNEL"/>
    <property type="match status" value="1"/>
</dbReference>
<gene>
    <name evidence="13" type="ORF">C4N9_05275</name>
</gene>
<dbReference type="GeneID" id="94364290"/>
<keyword evidence="10 13" id="KW-0407">Ion channel</keyword>
<reference evidence="13 14" key="1">
    <citation type="submission" date="2018-05" db="EMBL/GenBank/DDBJ databases">
        <title>Pararhodobacter marina sp. nov., isolated from deep-sea water of the Indian Ocean.</title>
        <authorList>
            <person name="Lai Q.Sr."/>
            <person name="Liu X."/>
            <person name="Shao Z."/>
        </authorList>
    </citation>
    <scope>NUCLEOTIDE SEQUENCE [LARGE SCALE GENOMIC DNA]</scope>
    <source>
        <strain evidence="13 14">CIC4N-9</strain>
    </source>
</reference>
<dbReference type="OrthoDB" id="9799090at2"/>
<dbReference type="Proteomes" id="UP000244940">
    <property type="component" value="Unassembled WGS sequence"/>
</dbReference>
<evidence type="ECO:0000256" key="6">
    <source>
        <dbReference type="ARBA" id="ARBA00022958"/>
    </source>
</evidence>
<keyword evidence="9 11" id="KW-0472">Membrane</keyword>
<dbReference type="SUPFAM" id="SSF81324">
    <property type="entry name" value="Voltage-gated potassium channels"/>
    <property type="match status" value="1"/>
</dbReference>
<evidence type="ECO:0000256" key="3">
    <source>
        <dbReference type="ARBA" id="ARBA00022538"/>
    </source>
</evidence>
<feature type="transmembrane region" description="Helical" evidence="11">
    <location>
        <begin position="55"/>
        <end position="78"/>
    </location>
</feature>
<evidence type="ECO:0000256" key="9">
    <source>
        <dbReference type="ARBA" id="ARBA00023136"/>
    </source>
</evidence>
<evidence type="ECO:0000256" key="4">
    <source>
        <dbReference type="ARBA" id="ARBA00022692"/>
    </source>
</evidence>
<evidence type="ECO:0000256" key="11">
    <source>
        <dbReference type="SAM" id="Phobius"/>
    </source>
</evidence>
<feature type="transmembrane region" description="Helical" evidence="11">
    <location>
        <begin position="215"/>
        <end position="240"/>
    </location>
</feature>
<keyword evidence="8" id="KW-0406">Ion transport</keyword>
<feature type="transmembrane region" description="Helical" evidence="11">
    <location>
        <begin position="154"/>
        <end position="175"/>
    </location>
</feature>
<accession>A0A2U2CDZ1</accession>
<sequence>MQPSLRHRLSVAVDPEMREDDGLSPFNRLVVSGILLLILVGVLETEVHVIRRFGGVLEMIKAALFVFFLVEYGLRLWVAPLNPRIRNVWHYAFSPSALLDLAVLVTLASPFLGLEATVFRLLQLLRILRLARLGRYSRGMNLLYDALRSRATELWLSMVMALSLMLAASTLLYIVEGEVQPEAFGSIPRALWWAVETLTTVGYGDVVPVTPLGRFLAALTALCGIGFIALPTGLLAGAFSDAMRQSREERRHRHD</sequence>
<dbReference type="GO" id="GO:0001508">
    <property type="term" value="P:action potential"/>
    <property type="evidence" value="ECO:0007669"/>
    <property type="project" value="TreeGrafter"/>
</dbReference>